<comment type="subcellular location">
    <subcellularLocation>
        <location evidence="1 7">Cytoplasm</location>
    </subcellularLocation>
</comment>
<name>A0AAU7VIH7_9FIRM</name>
<evidence type="ECO:0000256" key="1">
    <source>
        <dbReference type="ARBA" id="ARBA00004496"/>
    </source>
</evidence>
<reference evidence="9" key="2">
    <citation type="submission" date="2024-06" db="EMBL/GenBank/DDBJ databases">
        <authorList>
            <person name="Petrova K.O."/>
            <person name="Toshchakov S.V."/>
            <person name="Boltjanskaja Y.V."/>
            <person name="Kevbrin V."/>
        </authorList>
    </citation>
    <scope>NUCLEOTIDE SEQUENCE</scope>
    <source>
        <strain evidence="9">Z-910T</strain>
    </source>
</reference>
<dbReference type="GO" id="GO:0030643">
    <property type="term" value="P:intracellular phosphate ion homeostasis"/>
    <property type="evidence" value="ECO:0007669"/>
    <property type="project" value="InterPro"/>
</dbReference>
<keyword evidence="6 7" id="KW-0592">Phosphate transport</keyword>
<dbReference type="RefSeq" id="WP_350342615.1">
    <property type="nucleotide sequence ID" value="NZ_CP158367.1"/>
</dbReference>
<dbReference type="InterPro" id="IPR026022">
    <property type="entry name" value="PhoU_dom"/>
</dbReference>
<dbReference type="PANTHER" id="PTHR42930:SF3">
    <property type="entry name" value="PHOSPHATE-SPECIFIC TRANSPORT SYSTEM ACCESSORY PROTEIN PHOU"/>
    <property type="match status" value="1"/>
</dbReference>
<comment type="subunit">
    <text evidence="3 7">Homodimer.</text>
</comment>
<protein>
    <recommendedName>
        <fullName evidence="7">Phosphate-specific transport system accessory protein PhoU</fullName>
    </recommendedName>
</protein>
<dbReference type="FunFam" id="1.20.58.220:FF:000004">
    <property type="entry name" value="Phosphate-specific transport system accessory protein PhoU"/>
    <property type="match status" value="1"/>
</dbReference>
<dbReference type="InterPro" id="IPR028366">
    <property type="entry name" value="PhoU"/>
</dbReference>
<organism evidence="9">
    <name type="scientific">Proteinivorax tanatarense</name>
    <dbReference type="NCBI Taxonomy" id="1260629"/>
    <lineage>
        <taxon>Bacteria</taxon>
        <taxon>Bacillati</taxon>
        <taxon>Bacillota</taxon>
        <taxon>Clostridia</taxon>
        <taxon>Eubacteriales</taxon>
        <taxon>Proteinivoracaceae</taxon>
        <taxon>Proteinivorax</taxon>
    </lineage>
</organism>
<evidence type="ECO:0000256" key="3">
    <source>
        <dbReference type="ARBA" id="ARBA00011738"/>
    </source>
</evidence>
<reference evidence="9" key="1">
    <citation type="journal article" date="2013" name="Extremophiles">
        <title>Proteinivorax tanatarense gen. nov., sp. nov., an anaerobic, haloalkaliphilic, proteolytic bacterium isolated from a decaying algal bloom, and proposal of Proteinivoraceae fam. nov.</title>
        <authorList>
            <person name="Kevbrin V."/>
            <person name="Boltyanskaya Y."/>
            <person name="Zhilina T."/>
            <person name="Kolganova T."/>
            <person name="Lavrentjeva E."/>
            <person name="Kuznetsov B."/>
        </authorList>
    </citation>
    <scope>NUCLEOTIDE SEQUENCE</scope>
    <source>
        <strain evidence="9">Z-910T</strain>
    </source>
</reference>
<dbReference type="Pfam" id="PF01895">
    <property type="entry name" value="PhoU"/>
    <property type="match status" value="2"/>
</dbReference>
<dbReference type="AlphaFoldDB" id="A0AAU7VIH7"/>
<evidence type="ECO:0000256" key="4">
    <source>
        <dbReference type="ARBA" id="ARBA00022448"/>
    </source>
</evidence>
<dbReference type="Gene3D" id="1.20.58.220">
    <property type="entry name" value="Phosphate transport system protein phou homolog 2, domain 2"/>
    <property type="match status" value="1"/>
</dbReference>
<evidence type="ECO:0000313" key="9">
    <source>
        <dbReference type="EMBL" id="XBX73853.1"/>
    </source>
</evidence>
<accession>A0AAU7VIH7</accession>
<evidence type="ECO:0000256" key="7">
    <source>
        <dbReference type="PIRNR" id="PIRNR003107"/>
    </source>
</evidence>
<keyword evidence="4 7" id="KW-0813">Transport</keyword>
<evidence type="ECO:0000256" key="5">
    <source>
        <dbReference type="ARBA" id="ARBA00022490"/>
    </source>
</evidence>
<proteinExistence type="inferred from homology"/>
<sequence>MVARQDFHKELRNLIEELLYMGNLVEQSISNAVTALQRKDIKLAKEVIGGDERIDALELEIESTCLTLIARQQPMANDLRKIATALKIITDLERISDHAVDIAKICIKIDKEPLIKPLVDIPNMAVLTEKMVNKALKSFINEDVELAYEVCKDDDQIDSYHKQILGELMLYMDKECKNIEQATQLMFVSSSLERIGDHSTNICEWLIYMVTGERKELNN</sequence>
<dbReference type="PANTHER" id="PTHR42930">
    <property type="entry name" value="PHOSPHATE-SPECIFIC TRANSPORT SYSTEM ACCESSORY PROTEIN PHOU"/>
    <property type="match status" value="1"/>
</dbReference>
<evidence type="ECO:0000256" key="2">
    <source>
        <dbReference type="ARBA" id="ARBA00008107"/>
    </source>
</evidence>
<dbReference type="SUPFAM" id="SSF109755">
    <property type="entry name" value="PhoU-like"/>
    <property type="match status" value="1"/>
</dbReference>
<dbReference type="EMBL" id="CP158367">
    <property type="protein sequence ID" value="XBX73853.1"/>
    <property type="molecule type" value="Genomic_DNA"/>
</dbReference>
<gene>
    <name evidence="9" type="primary">phoU</name>
    <name evidence="9" type="ORF">PRVXT_001864</name>
</gene>
<dbReference type="GO" id="GO:0045936">
    <property type="term" value="P:negative regulation of phosphate metabolic process"/>
    <property type="evidence" value="ECO:0007669"/>
    <property type="project" value="InterPro"/>
</dbReference>
<dbReference type="GO" id="GO:0006817">
    <property type="term" value="P:phosphate ion transport"/>
    <property type="evidence" value="ECO:0007669"/>
    <property type="project" value="UniProtKB-KW"/>
</dbReference>
<evidence type="ECO:0000256" key="6">
    <source>
        <dbReference type="ARBA" id="ARBA00022592"/>
    </source>
</evidence>
<feature type="domain" description="PhoU" evidence="8">
    <location>
        <begin position="122"/>
        <end position="205"/>
    </location>
</feature>
<dbReference type="InterPro" id="IPR038078">
    <property type="entry name" value="PhoU-like_sf"/>
</dbReference>
<dbReference type="NCBIfam" id="TIGR02135">
    <property type="entry name" value="phoU_full"/>
    <property type="match status" value="1"/>
</dbReference>
<evidence type="ECO:0000259" key="8">
    <source>
        <dbReference type="Pfam" id="PF01895"/>
    </source>
</evidence>
<comment type="function">
    <text evidence="7">Plays a role in the regulation of phosphate uptake.</text>
</comment>
<keyword evidence="5 7" id="KW-0963">Cytoplasm</keyword>
<feature type="domain" description="PhoU" evidence="8">
    <location>
        <begin position="21"/>
        <end position="105"/>
    </location>
</feature>
<comment type="similarity">
    <text evidence="2 7">Belongs to the PhoU family.</text>
</comment>
<dbReference type="PIRSF" id="PIRSF003107">
    <property type="entry name" value="PhoU"/>
    <property type="match status" value="1"/>
</dbReference>
<dbReference type="GO" id="GO:0005737">
    <property type="term" value="C:cytoplasm"/>
    <property type="evidence" value="ECO:0007669"/>
    <property type="project" value="UniProtKB-SubCell"/>
</dbReference>